<gene>
    <name evidence="1" type="ORF">GJU80_11495</name>
</gene>
<keyword evidence="1" id="KW-0223">Dioxygenase</keyword>
<accession>A0A5Q3S1R0</accession>
<sequence>MSELIDLIETESLGTVEETLDFLLYECSLDDAPSREEVEQWRDLLNGRGGKFVRLAKICQTWLDEEGEHDLTAQ</sequence>
<proteinExistence type="predicted"/>
<dbReference type="Proteomes" id="UP000486297">
    <property type="component" value="Unassembled WGS sequence"/>
</dbReference>
<keyword evidence="1" id="KW-0560">Oxidoreductase</keyword>
<keyword evidence="2" id="KW-1185">Reference proteome</keyword>
<dbReference type="AlphaFoldDB" id="A0A5Q3S1R0"/>
<reference evidence="1" key="1">
    <citation type="journal article" name="Emerg. Infect. Dis.">
        <title>Two cases of a newly characterized neisseria species.</title>
        <authorList>
            <person name="Mustapha M."/>
            <person name="Lemos A.P.S."/>
            <person name="Harrison L.H."/>
            <person name="Vantyne D."/>
            <person name="Sacchi C.T."/>
        </authorList>
    </citation>
    <scope>NUCLEOTIDE SEQUENCE</scope>
    <source>
        <strain evidence="1">N.95.16</strain>
    </source>
</reference>
<name>A0A5Q3S1R0_9NEIS</name>
<dbReference type="GO" id="GO:0051213">
    <property type="term" value="F:dioxygenase activity"/>
    <property type="evidence" value="ECO:0007669"/>
    <property type="project" value="UniProtKB-KW"/>
</dbReference>
<dbReference type="RefSeq" id="WP_095503595.1">
    <property type="nucleotide sequence ID" value="NZ_CP046027.1"/>
</dbReference>
<evidence type="ECO:0000313" key="1">
    <source>
        <dbReference type="EMBL" id="MRN39080.1"/>
    </source>
</evidence>
<dbReference type="EMBL" id="WJXO01000001">
    <property type="protein sequence ID" value="MRN39080.1"/>
    <property type="molecule type" value="Genomic_DNA"/>
</dbReference>
<protein>
    <submittedName>
        <fullName evidence="1">Dioxygenase</fullName>
    </submittedName>
</protein>
<organism evidence="1 2">
    <name type="scientific">Neisseria brasiliensis</name>
    <dbReference type="NCBI Taxonomy" id="2666100"/>
    <lineage>
        <taxon>Bacteria</taxon>
        <taxon>Pseudomonadati</taxon>
        <taxon>Pseudomonadota</taxon>
        <taxon>Betaproteobacteria</taxon>
        <taxon>Neisseriales</taxon>
        <taxon>Neisseriaceae</taxon>
        <taxon>Neisseria</taxon>
    </lineage>
</organism>
<evidence type="ECO:0000313" key="2">
    <source>
        <dbReference type="Proteomes" id="UP000486297"/>
    </source>
</evidence>
<comment type="caution">
    <text evidence="1">The sequence shown here is derived from an EMBL/GenBank/DDBJ whole genome shotgun (WGS) entry which is preliminary data.</text>
</comment>